<evidence type="ECO:0000313" key="2">
    <source>
        <dbReference type="EMBL" id="QHT22486.1"/>
    </source>
</evidence>
<feature type="region of interest" description="Disordered" evidence="1">
    <location>
        <begin position="1"/>
        <end position="45"/>
    </location>
</feature>
<feature type="compositionally biased region" description="Basic residues" evidence="1">
    <location>
        <begin position="1"/>
        <end position="43"/>
    </location>
</feature>
<reference evidence="2" key="1">
    <citation type="journal article" date="2020" name="Nature">
        <title>Giant virus diversity and host interactions through global metagenomics.</title>
        <authorList>
            <person name="Schulz F."/>
            <person name="Roux S."/>
            <person name="Paez-Espino D."/>
            <person name="Jungbluth S."/>
            <person name="Walsh D.A."/>
            <person name="Denef V.J."/>
            <person name="McMahon K.D."/>
            <person name="Konstantinidis K.T."/>
            <person name="Eloe-Fadrosh E.A."/>
            <person name="Kyrpides N.C."/>
            <person name="Woyke T."/>
        </authorList>
    </citation>
    <scope>NUCLEOTIDE SEQUENCE</scope>
    <source>
        <strain evidence="2">GVMAG-M-3300023179-111</strain>
    </source>
</reference>
<dbReference type="EMBL" id="MN739710">
    <property type="protein sequence ID" value="QHT22486.1"/>
    <property type="molecule type" value="Genomic_DNA"/>
</dbReference>
<protein>
    <submittedName>
        <fullName evidence="2">Uncharacterized protein</fullName>
    </submittedName>
</protein>
<name>A0A6C0E032_9ZZZZ</name>
<sequence length="134" mass="15491">MIRSRNRKKRSSLNRKSIKRSSLNRKSIKRSSLNRKSVKRSSLNRKSVYTKNDLDKLIGLRCIQKMTLKNGKSYVGTFGSKEYFSEHGGLFNKSSESGIYGIQTYNNQKYKLTLAKLEDIIKVSTCGFKDRKIK</sequence>
<dbReference type="AlphaFoldDB" id="A0A6C0E032"/>
<accession>A0A6C0E032</accession>
<organism evidence="2">
    <name type="scientific">viral metagenome</name>
    <dbReference type="NCBI Taxonomy" id="1070528"/>
    <lineage>
        <taxon>unclassified sequences</taxon>
        <taxon>metagenomes</taxon>
        <taxon>organismal metagenomes</taxon>
    </lineage>
</organism>
<evidence type="ECO:0000256" key="1">
    <source>
        <dbReference type="SAM" id="MobiDB-lite"/>
    </source>
</evidence>
<proteinExistence type="predicted"/>